<name>A0A1U9YLA8_9BACL</name>
<gene>
    <name evidence="1" type="ORF">B7C51_06555</name>
</gene>
<dbReference type="GeneID" id="64220129"/>
<evidence type="ECO:0000313" key="1">
    <source>
        <dbReference type="EMBL" id="ARF67554.1"/>
    </source>
</evidence>
<evidence type="ECO:0000313" key="2">
    <source>
        <dbReference type="Proteomes" id="UP000192727"/>
    </source>
</evidence>
<dbReference type="Proteomes" id="UP000192727">
    <property type="component" value="Chromosome"/>
</dbReference>
<organism evidence="1 2">
    <name type="scientific">Paenibacillus larvae subsp. pulvifaciens</name>
    <dbReference type="NCBI Taxonomy" id="1477"/>
    <lineage>
        <taxon>Bacteria</taxon>
        <taxon>Bacillati</taxon>
        <taxon>Bacillota</taxon>
        <taxon>Bacilli</taxon>
        <taxon>Bacillales</taxon>
        <taxon>Paenibacillaceae</taxon>
        <taxon>Paenibacillus</taxon>
    </lineage>
</organism>
<dbReference type="InterPro" id="IPR041394">
    <property type="entry name" value="HEPN_Cthe2314"/>
</dbReference>
<sequence>MLRFLFHEPKRTDDGQIREANEAIRRYSSRLHRYKAVLPEHKQKQHRLHVRSISFLDALNEIEQSLYCSSRYARYVKSSYIDEMKPEELDHYRRYLYFYKNALIRVFSILDKLGYFLNDVYNVRTETKKPRFSFYTVLRQMHEQNIHPELGQQLHDLKVTMKPAMDKLRKRRNMEIHFVNVEMLDDLMQNYSPIGERIQVEQVLEDILDLEQGFQMVCSSISIAFIYMDRHHPLGLTEGGEG</sequence>
<dbReference type="EMBL" id="CP020557">
    <property type="protein sequence ID" value="ARF67554.1"/>
    <property type="molecule type" value="Genomic_DNA"/>
</dbReference>
<reference evidence="1 2" key="1">
    <citation type="submission" date="2017-03" db="EMBL/GenBank/DDBJ databases">
        <title>Paenibacillus larvae genome sequencing.</title>
        <authorList>
            <person name="Dingman D.W."/>
        </authorList>
    </citation>
    <scope>NUCLEOTIDE SEQUENCE [LARGE SCALE GENOMIC DNA]</scope>
    <source>
        <strain evidence="1 2">SAG 10367</strain>
    </source>
</reference>
<dbReference type="AlphaFoldDB" id="A0A1U9YLA8"/>
<accession>A0A1U9YLA8</accession>
<dbReference type="Pfam" id="PF18730">
    <property type="entry name" value="HEPN_Cthe2314"/>
    <property type="match status" value="1"/>
</dbReference>
<proteinExistence type="predicted"/>
<dbReference type="RefSeq" id="WP_023483285.1">
    <property type="nucleotide sequence ID" value="NZ_CP019794.1"/>
</dbReference>
<protein>
    <submittedName>
        <fullName evidence="1">Uncharacterized protein</fullName>
    </submittedName>
</protein>